<evidence type="ECO:0000256" key="2">
    <source>
        <dbReference type="ARBA" id="ARBA00023125"/>
    </source>
</evidence>
<dbReference type="Proteomes" id="UP000014962">
    <property type="component" value="Unassembled WGS sequence"/>
</dbReference>
<dbReference type="STRING" id="641526.ADIWIN_2782"/>
<dbReference type="PANTHER" id="PTHR47893:SF1">
    <property type="entry name" value="REGULATORY PROTEIN PCHR"/>
    <property type="match status" value="1"/>
</dbReference>
<dbReference type="Pfam" id="PF12833">
    <property type="entry name" value="HTH_18"/>
    <property type="match status" value="1"/>
</dbReference>
<comment type="caution">
    <text evidence="5">The sequence shown here is derived from an EMBL/GenBank/DDBJ whole genome shotgun (WGS) entry which is preliminary data.</text>
</comment>
<dbReference type="GO" id="GO:0043565">
    <property type="term" value="F:sequence-specific DNA binding"/>
    <property type="evidence" value="ECO:0007669"/>
    <property type="project" value="InterPro"/>
</dbReference>
<dbReference type="InterPro" id="IPR018060">
    <property type="entry name" value="HTH_AraC"/>
</dbReference>
<keyword evidence="1" id="KW-0805">Transcription regulation</keyword>
<dbReference type="GO" id="GO:0003700">
    <property type="term" value="F:DNA-binding transcription factor activity"/>
    <property type="evidence" value="ECO:0007669"/>
    <property type="project" value="InterPro"/>
</dbReference>
<dbReference type="InterPro" id="IPR053142">
    <property type="entry name" value="PchR_regulatory_protein"/>
</dbReference>
<keyword evidence="6" id="KW-1185">Reference proteome</keyword>
<protein>
    <submittedName>
        <fullName evidence="5">Transcriptional regulator, AraC family</fullName>
    </submittedName>
</protein>
<dbReference type="PATRIC" id="fig|641526.4.peg.2762"/>
<evidence type="ECO:0000313" key="6">
    <source>
        <dbReference type="Proteomes" id="UP000014962"/>
    </source>
</evidence>
<feature type="domain" description="HTH araC/xylS-type" evidence="4">
    <location>
        <begin position="206"/>
        <end position="304"/>
    </location>
</feature>
<dbReference type="eggNOG" id="COG2207">
    <property type="taxonomic scope" value="Bacteria"/>
</dbReference>
<name>S7VSF2_9FLAO</name>
<dbReference type="InterPro" id="IPR009057">
    <property type="entry name" value="Homeodomain-like_sf"/>
</dbReference>
<organism evidence="5 6">
    <name type="scientific">Winogradskyella psychrotolerans RS-3</name>
    <dbReference type="NCBI Taxonomy" id="641526"/>
    <lineage>
        <taxon>Bacteria</taxon>
        <taxon>Pseudomonadati</taxon>
        <taxon>Bacteroidota</taxon>
        <taxon>Flavobacteriia</taxon>
        <taxon>Flavobacteriales</taxon>
        <taxon>Flavobacteriaceae</taxon>
        <taxon>Winogradskyella</taxon>
    </lineage>
</organism>
<dbReference type="Gene3D" id="1.10.10.60">
    <property type="entry name" value="Homeodomain-like"/>
    <property type="match status" value="1"/>
</dbReference>
<dbReference type="AlphaFoldDB" id="S7VSF2"/>
<dbReference type="InterPro" id="IPR018062">
    <property type="entry name" value="HTH_AraC-typ_CS"/>
</dbReference>
<accession>S7VSF2</accession>
<dbReference type="SMART" id="SM00342">
    <property type="entry name" value="HTH_ARAC"/>
    <property type="match status" value="1"/>
</dbReference>
<dbReference type="InterPro" id="IPR020449">
    <property type="entry name" value="Tscrpt_reg_AraC-type_HTH"/>
</dbReference>
<dbReference type="PROSITE" id="PS01124">
    <property type="entry name" value="HTH_ARAC_FAMILY_2"/>
    <property type="match status" value="1"/>
</dbReference>
<evidence type="ECO:0000259" key="4">
    <source>
        <dbReference type="PROSITE" id="PS01124"/>
    </source>
</evidence>
<proteinExistence type="predicted"/>
<reference evidence="5 6" key="1">
    <citation type="journal article" date="2013" name="Genome Announc.">
        <title>Draft Genome Sequence of Winogradskyella psychrotolerans RS-3T, Isolated from the Marine Transect of Kongsfjorden, Ny-Alesund, Svalbard, Arctic Ocean.</title>
        <authorList>
            <person name="Kumar Pinnaka A."/>
            <person name="Ara S."/>
            <person name="Singh A."/>
            <person name="Shivaji S."/>
        </authorList>
    </citation>
    <scope>NUCLEOTIDE SEQUENCE [LARGE SCALE GENOMIC DNA]</scope>
    <source>
        <strain evidence="5 6">RS-3</strain>
    </source>
</reference>
<evidence type="ECO:0000256" key="3">
    <source>
        <dbReference type="ARBA" id="ARBA00023163"/>
    </source>
</evidence>
<evidence type="ECO:0000256" key="1">
    <source>
        <dbReference type="ARBA" id="ARBA00023015"/>
    </source>
</evidence>
<gene>
    <name evidence="5" type="ORF">ADIWIN_2782</name>
</gene>
<evidence type="ECO:0000313" key="5">
    <source>
        <dbReference type="EMBL" id="EPR72282.1"/>
    </source>
</evidence>
<dbReference type="PRINTS" id="PR00032">
    <property type="entry name" value="HTHARAC"/>
</dbReference>
<dbReference type="EMBL" id="ATMR01000126">
    <property type="protein sequence ID" value="EPR72282.1"/>
    <property type="molecule type" value="Genomic_DNA"/>
</dbReference>
<keyword evidence="2" id="KW-0238">DNA-binding</keyword>
<dbReference type="PANTHER" id="PTHR47893">
    <property type="entry name" value="REGULATORY PROTEIN PCHR"/>
    <property type="match status" value="1"/>
</dbReference>
<keyword evidence="3" id="KW-0804">Transcription</keyword>
<sequence length="306" mass="35012">MNLNNNEMDLEKTNSESIAISTFEETRIEDGFFVLTHKNENDSLEILEREIDSSYIQFHFCTKGKAAFKFNQGNYTLNIDEETSLLLYNPERDLPIHLEIQPHSWLVSLVISIKKFHGLFSEDANYVTFLTDDNRDKKYYKDGKISPSMAVVLNQLISFNLNNSIKPLYFKGKAYELLSLFFNRSEDADIEQCPFLVDEVNVAKLKKAKDIIIANMAEPPTLQELADEIGLSLKKLKEGFKQIYGDSVFSFLFDYKMEVARKLLESGDYNVNEVGLKVGYSTGSHFIAAFKKKFGTTPKKYIMGSS</sequence>
<dbReference type="PROSITE" id="PS00041">
    <property type="entry name" value="HTH_ARAC_FAMILY_1"/>
    <property type="match status" value="1"/>
</dbReference>
<dbReference type="SUPFAM" id="SSF46689">
    <property type="entry name" value="Homeodomain-like"/>
    <property type="match status" value="2"/>
</dbReference>